<dbReference type="AlphaFoldDB" id="A0A919JBN9"/>
<comment type="caution">
    <text evidence="1">The sequence shown here is derived from an EMBL/GenBank/DDBJ whole genome shotgun (WGS) entry which is preliminary data.</text>
</comment>
<proteinExistence type="predicted"/>
<dbReference type="EMBL" id="BOMM01000104">
    <property type="protein sequence ID" value="GIE16867.1"/>
    <property type="molecule type" value="Genomic_DNA"/>
</dbReference>
<name>A0A919JBN9_9ACTN</name>
<accession>A0A919JBN9</accession>
<dbReference type="Proteomes" id="UP000598174">
    <property type="component" value="Unassembled WGS sequence"/>
</dbReference>
<protein>
    <submittedName>
        <fullName evidence="1">Uncharacterized protein</fullName>
    </submittedName>
</protein>
<evidence type="ECO:0000313" key="1">
    <source>
        <dbReference type="EMBL" id="GIE16867.1"/>
    </source>
</evidence>
<organism evidence="1 2">
    <name type="scientific">Paractinoplanes ferrugineus</name>
    <dbReference type="NCBI Taxonomy" id="113564"/>
    <lineage>
        <taxon>Bacteria</taxon>
        <taxon>Bacillati</taxon>
        <taxon>Actinomycetota</taxon>
        <taxon>Actinomycetes</taxon>
        <taxon>Micromonosporales</taxon>
        <taxon>Micromonosporaceae</taxon>
        <taxon>Paractinoplanes</taxon>
    </lineage>
</organism>
<keyword evidence="2" id="KW-1185">Reference proteome</keyword>
<gene>
    <name evidence="1" type="ORF">Afe05nite_87070</name>
</gene>
<dbReference type="RefSeq" id="WP_203823190.1">
    <property type="nucleotide sequence ID" value="NZ_BAAABP010000005.1"/>
</dbReference>
<evidence type="ECO:0000313" key="2">
    <source>
        <dbReference type="Proteomes" id="UP000598174"/>
    </source>
</evidence>
<sequence>MSDELIACHAALAAFVQGVRTHQDQLTPEQWRAAELMIRTYRGPACVEDKVLHDALVEMVEDVPVLHYSAEELAVAERVLAEYTTKVEERP</sequence>
<reference evidence="1" key="1">
    <citation type="submission" date="2021-01" db="EMBL/GenBank/DDBJ databases">
        <title>Whole genome shotgun sequence of Actinoplanes ferrugineus NBRC 15555.</title>
        <authorList>
            <person name="Komaki H."/>
            <person name="Tamura T."/>
        </authorList>
    </citation>
    <scope>NUCLEOTIDE SEQUENCE</scope>
    <source>
        <strain evidence="1">NBRC 15555</strain>
    </source>
</reference>